<dbReference type="InterPro" id="IPR018303">
    <property type="entry name" value="ATPase_P-typ_P_site"/>
</dbReference>
<dbReference type="InterPro" id="IPR036163">
    <property type="entry name" value="HMA_dom_sf"/>
</dbReference>
<evidence type="ECO:0000256" key="7">
    <source>
        <dbReference type="ARBA" id="ARBA00022737"/>
    </source>
</evidence>
<dbReference type="InterPro" id="IPR059000">
    <property type="entry name" value="ATPase_P-type_domA"/>
</dbReference>
<evidence type="ECO:0000259" key="19">
    <source>
        <dbReference type="PROSITE" id="PS50846"/>
    </source>
</evidence>
<dbReference type="NCBIfam" id="TIGR00003">
    <property type="entry name" value="copper ion binding protein"/>
    <property type="match status" value="2"/>
</dbReference>
<dbReference type="InterPro" id="IPR036412">
    <property type="entry name" value="HAD-like_sf"/>
</dbReference>
<dbReference type="Gene3D" id="3.30.70.100">
    <property type="match status" value="2"/>
</dbReference>
<keyword evidence="10 18" id="KW-0067">ATP-binding</keyword>
<feature type="transmembrane region" description="Helical" evidence="18">
    <location>
        <begin position="218"/>
        <end position="235"/>
    </location>
</feature>
<dbReference type="SFLD" id="SFLDS00003">
    <property type="entry name" value="Haloacid_Dehalogenase"/>
    <property type="match status" value="1"/>
</dbReference>
<dbReference type="GO" id="GO:0012505">
    <property type="term" value="C:endomembrane system"/>
    <property type="evidence" value="ECO:0007669"/>
    <property type="project" value="UniProtKB-SubCell"/>
</dbReference>
<dbReference type="Pfam" id="PF00122">
    <property type="entry name" value="E1-E2_ATPase"/>
    <property type="match status" value="1"/>
</dbReference>
<dbReference type="PANTHER" id="PTHR43520">
    <property type="entry name" value="ATP7, ISOFORM B"/>
    <property type="match status" value="1"/>
</dbReference>
<evidence type="ECO:0000256" key="10">
    <source>
        <dbReference type="ARBA" id="ARBA00022840"/>
    </source>
</evidence>
<evidence type="ECO:0000256" key="17">
    <source>
        <dbReference type="ARBA" id="ARBA00080126"/>
    </source>
</evidence>
<feature type="transmembrane region" description="Helical" evidence="18">
    <location>
        <begin position="522"/>
        <end position="546"/>
    </location>
</feature>
<dbReference type="NCBIfam" id="TIGR01494">
    <property type="entry name" value="ATPase_P-type"/>
    <property type="match status" value="2"/>
</dbReference>
<accession>A0A409XMB0</accession>
<keyword evidence="15" id="KW-0406">Ion transport</keyword>
<dbReference type="InParanoid" id="A0A409XMB0"/>
<dbReference type="STRING" id="93625.A0A409XMB0"/>
<comment type="similarity">
    <text evidence="2 18">Belongs to the cation transport ATPase (P-type) (TC 3.A.3) family. Type IB subfamily.</text>
</comment>
<sequence>MSSFLNNIFARSPLSASFSQSDSTFLPSSSSKPLIMDDEHAKELTHAIPESEKCELRVEGMTCGSCVEAIEGMLRDQKGIHSIKVALLAERAVIEYDPLHWTVVKLVNEISDIGFDATLIPPARADTVQLKIYGMTCASCTNTVETGLAGLPGITGVSVSLATETCNINFDRSIITPREMVEHIEDMGFDAILSDQQDATQLQSLTRMKEILEWRSRFAWSLAFAVPVFFLHMIGPKIPGVKDVLAYRLFNAIYLGDVLAFLITTPAQFWIGARFYRNAYKSLKHGSATMDVLIVLGTSAAYFYSALSMIAAMFNTTPDYRPHLFFETSTMLFMFVSLGRYLENKAKGKTSAALTDLMSLAPSMAIIYTDAPACTQEKKIATELVEVGDTVKLVPGDKIPADGNVIRGSSSVDESAITGEALPVTKLVGDSVIGGTVNGLGTFDMIVTRAGKDTALSQIVRLVEDAQTSKAPIQAFADKVAGRFVPTVISLSALTLLGWLLLSYFVDDDHLPKMFHMHGTSKLAVCLQMCISVIVVACPCALGLATPTAIMVGTGMGAKNGILIKGGRALEASKSIKHVVVDKTGTVTVGKLTVVGMHWVPAPGLIANTELYAGDTGLEGFCADGVTGRKQIVAMVSATEARSEHPLAKAIATYGKELLGSAGPQAEVQEFESVTGQGVKAKITCEGKTRTLLVGSAAFVTQSSEGSLLDANRDMAQRYIPSSLLAYEEQETSIGRTIIFVSLVSSNGKAVHPQPLLAVSLADAPKPSSRHAVMALEKMGIEVSMLTGDGKSTAVAIAKQVGIRPENVSAGMSPKGKASMVTDMMQKYGGGVAMVGDGINDSPALVAATVGIALSSGTSVAIEAADIVLMRSDLLDVVAALHLSRKIFSVIRRNLIWACIYNILGIPLAMGFFLPFGLYMHPMVAGAAMAFSSVSVVCSSLTLKWWTRPVDSVMPEERHARFGPRGGVALAATPTGGLPPDSGAGWTGMFMDSAASMLDTARVKAFGNLFSAGVRQPEAYGYSQLPVEMEQTHAQGQTGHNRSPV</sequence>
<dbReference type="InterPro" id="IPR044492">
    <property type="entry name" value="P_typ_ATPase_HD_dom"/>
</dbReference>
<feature type="domain" description="HMA" evidence="19">
    <location>
        <begin position="126"/>
        <end position="192"/>
    </location>
</feature>
<dbReference type="Proteomes" id="UP000283269">
    <property type="component" value="Unassembled WGS sequence"/>
</dbReference>
<dbReference type="InterPro" id="IPR017969">
    <property type="entry name" value="Heavy-metal-associated_CS"/>
</dbReference>
<keyword evidence="9" id="KW-0187">Copper transport</keyword>
<dbReference type="FunFam" id="2.70.150.10:FF:000002">
    <property type="entry name" value="Copper-transporting ATPase 1, putative"/>
    <property type="match status" value="1"/>
</dbReference>
<organism evidence="20 21">
    <name type="scientific">Psilocybe cyanescens</name>
    <dbReference type="NCBI Taxonomy" id="93625"/>
    <lineage>
        <taxon>Eukaryota</taxon>
        <taxon>Fungi</taxon>
        <taxon>Dikarya</taxon>
        <taxon>Basidiomycota</taxon>
        <taxon>Agaricomycotina</taxon>
        <taxon>Agaricomycetes</taxon>
        <taxon>Agaricomycetidae</taxon>
        <taxon>Agaricales</taxon>
        <taxon>Agaricineae</taxon>
        <taxon>Strophariaceae</taxon>
        <taxon>Psilocybe</taxon>
    </lineage>
</organism>
<evidence type="ECO:0000313" key="20">
    <source>
        <dbReference type="EMBL" id="PPQ91874.1"/>
    </source>
</evidence>
<feature type="transmembrane region" description="Helical" evidence="18">
    <location>
        <begin position="324"/>
        <end position="342"/>
    </location>
</feature>
<dbReference type="AlphaFoldDB" id="A0A409XMB0"/>
<dbReference type="InterPro" id="IPR006121">
    <property type="entry name" value="HMA_dom"/>
</dbReference>
<keyword evidence="8 18" id="KW-0547">Nucleotide-binding</keyword>
<proteinExistence type="inferred from homology"/>
<dbReference type="InterPro" id="IPR001757">
    <property type="entry name" value="P_typ_ATPase"/>
</dbReference>
<evidence type="ECO:0000256" key="5">
    <source>
        <dbReference type="ARBA" id="ARBA00022692"/>
    </source>
</evidence>
<dbReference type="GO" id="GO:0043682">
    <property type="term" value="F:P-type divalent copper transporter activity"/>
    <property type="evidence" value="ECO:0007669"/>
    <property type="project" value="TreeGrafter"/>
</dbReference>
<evidence type="ECO:0000256" key="14">
    <source>
        <dbReference type="ARBA" id="ARBA00023008"/>
    </source>
</evidence>
<reference evidence="20 21" key="1">
    <citation type="journal article" date="2018" name="Evol. Lett.">
        <title>Horizontal gene cluster transfer increased hallucinogenic mushroom diversity.</title>
        <authorList>
            <person name="Reynolds H.T."/>
            <person name="Vijayakumar V."/>
            <person name="Gluck-Thaler E."/>
            <person name="Korotkin H.B."/>
            <person name="Matheny P.B."/>
            <person name="Slot J.C."/>
        </authorList>
    </citation>
    <scope>NUCLEOTIDE SEQUENCE [LARGE SCALE GENOMIC DNA]</scope>
    <source>
        <strain evidence="20 21">2631</strain>
    </source>
</reference>
<dbReference type="GO" id="GO:0005524">
    <property type="term" value="F:ATP binding"/>
    <property type="evidence" value="ECO:0007669"/>
    <property type="project" value="UniProtKB-UniRule"/>
</dbReference>
<keyword evidence="5 18" id="KW-0812">Transmembrane</keyword>
<dbReference type="GO" id="GO:0140581">
    <property type="term" value="F:P-type monovalent copper transporter activity"/>
    <property type="evidence" value="ECO:0007669"/>
    <property type="project" value="UniProtKB-EC"/>
</dbReference>
<evidence type="ECO:0000256" key="2">
    <source>
        <dbReference type="ARBA" id="ARBA00006024"/>
    </source>
</evidence>
<dbReference type="Pfam" id="PF00403">
    <property type="entry name" value="HMA"/>
    <property type="match status" value="2"/>
</dbReference>
<feature type="transmembrane region" description="Helical" evidence="18">
    <location>
        <begin position="480"/>
        <end position="502"/>
    </location>
</feature>
<dbReference type="NCBIfam" id="TIGR01525">
    <property type="entry name" value="ATPase-IB_hvy"/>
    <property type="match status" value="1"/>
</dbReference>
<dbReference type="Gene3D" id="3.40.50.1000">
    <property type="entry name" value="HAD superfamily/HAD-like"/>
    <property type="match status" value="1"/>
</dbReference>
<evidence type="ECO:0000256" key="6">
    <source>
        <dbReference type="ARBA" id="ARBA00022723"/>
    </source>
</evidence>
<dbReference type="InterPro" id="IPR006122">
    <property type="entry name" value="HMA_Cu_ion-bd"/>
</dbReference>
<dbReference type="SUPFAM" id="SSF81653">
    <property type="entry name" value="Calcium ATPase, transduction domain A"/>
    <property type="match status" value="1"/>
</dbReference>
<keyword evidence="16 18" id="KW-0472">Membrane</keyword>
<evidence type="ECO:0000313" key="21">
    <source>
        <dbReference type="Proteomes" id="UP000283269"/>
    </source>
</evidence>
<feature type="domain" description="HMA" evidence="19">
    <location>
        <begin position="52"/>
        <end position="118"/>
    </location>
</feature>
<evidence type="ECO:0000256" key="1">
    <source>
        <dbReference type="ARBA" id="ARBA00004127"/>
    </source>
</evidence>
<comment type="caution">
    <text evidence="20">The sequence shown here is derived from an EMBL/GenBank/DDBJ whole genome shotgun (WGS) entry which is preliminary data.</text>
</comment>
<dbReference type="PROSITE" id="PS50846">
    <property type="entry name" value="HMA_2"/>
    <property type="match status" value="2"/>
</dbReference>
<evidence type="ECO:0000256" key="12">
    <source>
        <dbReference type="ARBA" id="ARBA00022967"/>
    </source>
</evidence>
<dbReference type="SUPFAM" id="SSF56784">
    <property type="entry name" value="HAD-like"/>
    <property type="match status" value="1"/>
</dbReference>
<dbReference type="SUPFAM" id="SSF55008">
    <property type="entry name" value="HMA, heavy metal-associated domain"/>
    <property type="match status" value="2"/>
</dbReference>
<gene>
    <name evidence="20" type="ORF">CVT25_000749</name>
</gene>
<dbReference type="SUPFAM" id="SSF81665">
    <property type="entry name" value="Calcium ATPase, transmembrane domain M"/>
    <property type="match status" value="1"/>
</dbReference>
<dbReference type="OrthoDB" id="432719at2759"/>
<keyword evidence="12" id="KW-1278">Translocase</keyword>
<dbReference type="GO" id="GO:0005507">
    <property type="term" value="F:copper ion binding"/>
    <property type="evidence" value="ECO:0007669"/>
    <property type="project" value="InterPro"/>
</dbReference>
<protein>
    <recommendedName>
        <fullName evidence="3">P-type Cu(+) transporter</fullName>
        <ecNumber evidence="3">7.2.2.8</ecNumber>
    </recommendedName>
    <alternativeName>
        <fullName evidence="17">Cu(2+)-ATPase</fullName>
    </alternativeName>
</protein>
<keyword evidence="7" id="KW-0677">Repeat</keyword>
<feature type="transmembrane region" description="Helical" evidence="18">
    <location>
        <begin position="924"/>
        <end position="946"/>
    </location>
</feature>
<evidence type="ECO:0000256" key="3">
    <source>
        <dbReference type="ARBA" id="ARBA00012517"/>
    </source>
</evidence>
<dbReference type="PANTHER" id="PTHR43520:SF8">
    <property type="entry name" value="P-TYPE CU(+) TRANSPORTER"/>
    <property type="match status" value="1"/>
</dbReference>
<dbReference type="InterPro" id="IPR023214">
    <property type="entry name" value="HAD_sf"/>
</dbReference>
<keyword evidence="4" id="KW-0813">Transport</keyword>
<name>A0A409XMB0_PSICY</name>
<dbReference type="PRINTS" id="PR00119">
    <property type="entry name" value="CATATPASE"/>
</dbReference>
<dbReference type="EC" id="7.2.2.8" evidence="3"/>
<comment type="subcellular location">
    <subcellularLocation>
        <location evidence="1">Endomembrane system</location>
        <topology evidence="1">Multi-pass membrane protein</topology>
    </subcellularLocation>
    <subcellularLocation>
        <location evidence="18">Membrane</location>
    </subcellularLocation>
</comment>
<dbReference type="FunCoup" id="A0A409XMB0">
    <property type="interactions" value="371"/>
</dbReference>
<evidence type="ECO:0000256" key="18">
    <source>
        <dbReference type="RuleBase" id="RU362081"/>
    </source>
</evidence>
<dbReference type="PROSITE" id="PS01047">
    <property type="entry name" value="HMA_1"/>
    <property type="match status" value="2"/>
</dbReference>
<evidence type="ECO:0000256" key="15">
    <source>
        <dbReference type="ARBA" id="ARBA00023065"/>
    </source>
</evidence>
<dbReference type="FunFam" id="3.30.70.100:FF:000001">
    <property type="entry name" value="ATPase copper transporting beta"/>
    <property type="match status" value="2"/>
</dbReference>
<evidence type="ECO:0000256" key="9">
    <source>
        <dbReference type="ARBA" id="ARBA00022796"/>
    </source>
</evidence>
<dbReference type="PROSITE" id="PS00154">
    <property type="entry name" value="ATPASE_E1_E2"/>
    <property type="match status" value="1"/>
</dbReference>
<keyword evidence="13 18" id="KW-1133">Transmembrane helix</keyword>
<dbReference type="SUPFAM" id="SSF81660">
    <property type="entry name" value="Metal cation-transporting ATPase, ATP-binding domain N"/>
    <property type="match status" value="1"/>
</dbReference>
<dbReference type="PRINTS" id="PR00942">
    <property type="entry name" value="CUATPASEI"/>
</dbReference>
<dbReference type="InterPro" id="IPR008250">
    <property type="entry name" value="ATPase_P-typ_transduc_dom_A_sf"/>
</dbReference>
<dbReference type="GO" id="GO:0016020">
    <property type="term" value="C:membrane"/>
    <property type="evidence" value="ECO:0007669"/>
    <property type="project" value="UniProtKB-SubCell"/>
</dbReference>
<dbReference type="InterPro" id="IPR023299">
    <property type="entry name" value="ATPase_P-typ_cyto_dom_N"/>
</dbReference>
<keyword evidence="11" id="KW-0460">Magnesium</keyword>
<dbReference type="CDD" id="cd00371">
    <property type="entry name" value="HMA"/>
    <property type="match status" value="2"/>
</dbReference>
<dbReference type="Gene3D" id="3.40.1110.10">
    <property type="entry name" value="Calcium-transporting ATPase, cytoplasmic domain N"/>
    <property type="match status" value="1"/>
</dbReference>
<dbReference type="SFLD" id="SFLDG00002">
    <property type="entry name" value="C1.7:_P-type_atpase_like"/>
    <property type="match status" value="1"/>
</dbReference>
<feature type="transmembrane region" description="Helical" evidence="18">
    <location>
        <begin position="895"/>
        <end position="918"/>
    </location>
</feature>
<feature type="transmembrane region" description="Helical" evidence="18">
    <location>
        <begin position="247"/>
        <end position="271"/>
    </location>
</feature>
<dbReference type="InterPro" id="IPR023298">
    <property type="entry name" value="ATPase_P-typ_TM_dom_sf"/>
</dbReference>
<keyword evidence="14" id="KW-0186">Copper</keyword>
<feature type="transmembrane region" description="Helical" evidence="18">
    <location>
        <begin position="292"/>
        <end position="312"/>
    </location>
</feature>
<dbReference type="SFLD" id="SFLDF00027">
    <property type="entry name" value="p-type_atpase"/>
    <property type="match status" value="1"/>
</dbReference>
<dbReference type="CDD" id="cd02094">
    <property type="entry name" value="P-type_ATPase_Cu-like"/>
    <property type="match status" value="1"/>
</dbReference>
<dbReference type="EMBL" id="NHYD01001227">
    <property type="protein sequence ID" value="PPQ91874.1"/>
    <property type="molecule type" value="Genomic_DNA"/>
</dbReference>
<keyword evidence="6 18" id="KW-0479">Metal-binding</keyword>
<evidence type="ECO:0000256" key="4">
    <source>
        <dbReference type="ARBA" id="ARBA00022448"/>
    </source>
</evidence>
<dbReference type="GO" id="GO:0055070">
    <property type="term" value="P:copper ion homeostasis"/>
    <property type="evidence" value="ECO:0007669"/>
    <property type="project" value="TreeGrafter"/>
</dbReference>
<dbReference type="GO" id="GO:0016887">
    <property type="term" value="F:ATP hydrolysis activity"/>
    <property type="evidence" value="ECO:0007669"/>
    <property type="project" value="InterPro"/>
</dbReference>
<evidence type="ECO:0000256" key="11">
    <source>
        <dbReference type="ARBA" id="ARBA00022842"/>
    </source>
</evidence>
<dbReference type="Pfam" id="PF00702">
    <property type="entry name" value="Hydrolase"/>
    <property type="match status" value="1"/>
</dbReference>
<dbReference type="PRINTS" id="PR00943">
    <property type="entry name" value="CUATPASE"/>
</dbReference>
<keyword evidence="21" id="KW-1185">Reference proteome</keyword>
<dbReference type="InterPro" id="IPR027256">
    <property type="entry name" value="P-typ_ATPase_IB"/>
</dbReference>
<evidence type="ECO:0000256" key="13">
    <source>
        <dbReference type="ARBA" id="ARBA00022989"/>
    </source>
</evidence>
<dbReference type="Gene3D" id="2.70.150.10">
    <property type="entry name" value="Calcium-transporting ATPase, cytoplasmic transduction domain A"/>
    <property type="match status" value="1"/>
</dbReference>
<evidence type="ECO:0000256" key="16">
    <source>
        <dbReference type="ARBA" id="ARBA00023136"/>
    </source>
</evidence>
<evidence type="ECO:0000256" key="8">
    <source>
        <dbReference type="ARBA" id="ARBA00022741"/>
    </source>
</evidence>